<dbReference type="GO" id="GO:0008233">
    <property type="term" value="F:peptidase activity"/>
    <property type="evidence" value="ECO:0007669"/>
    <property type="project" value="UniProtKB-KW"/>
</dbReference>
<proteinExistence type="predicted"/>
<organism evidence="1">
    <name type="scientific">uncultured bacterium Contig1777</name>
    <dbReference type="NCBI Taxonomy" id="1393514"/>
    <lineage>
        <taxon>Bacteria</taxon>
        <taxon>environmental samples</taxon>
    </lineage>
</organism>
<name>W0FQN6_9BACT</name>
<dbReference type="Gene3D" id="3.40.50.300">
    <property type="entry name" value="P-loop containing nucleotide triphosphate hydrolases"/>
    <property type="match status" value="1"/>
</dbReference>
<dbReference type="GO" id="GO:0006508">
    <property type="term" value="P:proteolysis"/>
    <property type="evidence" value="ECO:0007669"/>
    <property type="project" value="UniProtKB-KW"/>
</dbReference>
<protein>
    <submittedName>
        <fullName evidence="1">Putative ATP-dependent serine protease</fullName>
    </submittedName>
</protein>
<dbReference type="Pfam" id="PF13481">
    <property type="entry name" value="AAA_25"/>
    <property type="match status" value="1"/>
</dbReference>
<reference evidence="1" key="1">
    <citation type="journal article" date="2013" name="PLoS ONE">
        <title>Metagenomic insights into the carbohydrate-active enzymes carried by the microorganisms adhering to solid digesta in the rumen of cows.</title>
        <authorList>
            <person name="Wang L."/>
            <person name="Hatem A."/>
            <person name="Catalyurek U.V."/>
            <person name="Morrison M."/>
            <person name="Yu Z."/>
        </authorList>
    </citation>
    <scope>NUCLEOTIDE SEQUENCE</scope>
</reference>
<keyword evidence="1" id="KW-0378">Hydrolase</keyword>
<dbReference type="SUPFAM" id="SSF52540">
    <property type="entry name" value="P-loop containing nucleoside triphosphate hydrolases"/>
    <property type="match status" value="1"/>
</dbReference>
<accession>W0FQN6</accession>
<evidence type="ECO:0000313" key="1">
    <source>
        <dbReference type="EMBL" id="AHF27193.1"/>
    </source>
</evidence>
<keyword evidence="1" id="KW-0645">Protease</keyword>
<dbReference type="EMBL" id="KC247078">
    <property type="protein sequence ID" value="AHF27193.1"/>
    <property type="molecule type" value="Genomic_DNA"/>
</dbReference>
<dbReference type="InterPro" id="IPR027417">
    <property type="entry name" value="P-loop_NTPase"/>
</dbReference>
<dbReference type="AlphaFoldDB" id="W0FQN6"/>
<sequence length="390" mass="43146">MDNEQRTKEDREKQLLSKLFTPLSEVVDEPKTYVFSPYVPSGKLTGLIALPGVGKTKFADGLAAYVSAGKPMFGNVPCEKSGSVLIFSTEDDCVDHKKTVAACGGNMEKVFILSQSDAALDWTASNPVKFSSPIIETAIKSIRPAMVIFDPIQQYFGRIDSNSQTETSSALAPLVKLARKYDCAIVLVGHAGKGNNDSLQAKAIGSTNIVGQMRSMLSIVRDPECPSENIVIHVKSNNVHGDSIRYKILPIPDDEDFAKVEFIRTEKYSESDYRKSIKQMERIKAEEEITEDDPIVKTILHLANQNKGLVRIGRKDMEKAVETVGSDYLSEGLESICKRYGSWLQRNHGISIKTGTSQPIKPFRILNEIMLPEKSPDRVISIKQSTYSPP</sequence>